<proteinExistence type="predicted"/>
<dbReference type="Proteomes" id="UP000887565">
    <property type="component" value="Unplaced"/>
</dbReference>
<protein>
    <submittedName>
        <fullName evidence="3">Uncharacterized protein</fullName>
    </submittedName>
</protein>
<feature type="compositionally biased region" description="Polar residues" evidence="1">
    <location>
        <begin position="52"/>
        <end position="67"/>
    </location>
</feature>
<feature type="region of interest" description="Disordered" evidence="1">
    <location>
        <begin position="31"/>
        <end position="67"/>
    </location>
</feature>
<dbReference type="AlphaFoldDB" id="A0A915JLR5"/>
<accession>A0A915JLR5</accession>
<reference evidence="3" key="1">
    <citation type="submission" date="2022-11" db="UniProtKB">
        <authorList>
            <consortium name="WormBaseParasite"/>
        </authorList>
    </citation>
    <scope>IDENTIFICATION</scope>
</reference>
<name>A0A915JLR5_ROMCU</name>
<evidence type="ECO:0000313" key="2">
    <source>
        <dbReference type="Proteomes" id="UP000887565"/>
    </source>
</evidence>
<evidence type="ECO:0000256" key="1">
    <source>
        <dbReference type="SAM" id="MobiDB-lite"/>
    </source>
</evidence>
<dbReference type="WBParaSite" id="nRc.2.0.1.t27027-RA">
    <property type="protein sequence ID" value="nRc.2.0.1.t27027-RA"/>
    <property type="gene ID" value="nRc.2.0.1.g27027"/>
</dbReference>
<organism evidence="2 3">
    <name type="scientific">Romanomermis culicivorax</name>
    <name type="common">Nematode worm</name>
    <dbReference type="NCBI Taxonomy" id="13658"/>
    <lineage>
        <taxon>Eukaryota</taxon>
        <taxon>Metazoa</taxon>
        <taxon>Ecdysozoa</taxon>
        <taxon>Nematoda</taxon>
        <taxon>Enoplea</taxon>
        <taxon>Dorylaimia</taxon>
        <taxon>Mermithida</taxon>
        <taxon>Mermithoidea</taxon>
        <taxon>Mermithidae</taxon>
        <taxon>Romanomermis</taxon>
    </lineage>
</organism>
<sequence>MRTTHRRSQEEYVLHLDIPDWCAMSSLPMPEADKVVKSPPTIPADYKIPRKQTASSPTAPETPSKTG</sequence>
<keyword evidence="2" id="KW-1185">Reference proteome</keyword>
<evidence type="ECO:0000313" key="3">
    <source>
        <dbReference type="WBParaSite" id="nRc.2.0.1.t27027-RA"/>
    </source>
</evidence>